<keyword evidence="4" id="KW-1185">Reference proteome</keyword>
<reference evidence="3" key="1">
    <citation type="submission" date="2021-06" db="EMBL/GenBank/DDBJ databases">
        <authorList>
            <person name="Kallberg Y."/>
            <person name="Tangrot J."/>
            <person name="Rosling A."/>
        </authorList>
    </citation>
    <scope>NUCLEOTIDE SEQUENCE</scope>
    <source>
        <strain evidence="3">MA453B</strain>
    </source>
</reference>
<dbReference type="EMBL" id="CAJVPY010019612">
    <property type="protein sequence ID" value="CAG8772278.1"/>
    <property type="molecule type" value="Genomic_DNA"/>
</dbReference>
<organism evidence="3 4">
    <name type="scientific">Dentiscutata erythropus</name>
    <dbReference type="NCBI Taxonomy" id="1348616"/>
    <lineage>
        <taxon>Eukaryota</taxon>
        <taxon>Fungi</taxon>
        <taxon>Fungi incertae sedis</taxon>
        <taxon>Mucoromycota</taxon>
        <taxon>Glomeromycotina</taxon>
        <taxon>Glomeromycetes</taxon>
        <taxon>Diversisporales</taxon>
        <taxon>Gigasporaceae</taxon>
        <taxon>Dentiscutata</taxon>
    </lineage>
</organism>
<feature type="non-terminal residue" evidence="3">
    <location>
        <position position="475"/>
    </location>
</feature>
<accession>A0A9N9NYD2</accession>
<dbReference type="InterPro" id="IPR018289">
    <property type="entry name" value="MULE_transposase_dom"/>
</dbReference>
<protein>
    <submittedName>
        <fullName evidence="3">16647_t:CDS:1</fullName>
    </submittedName>
</protein>
<dbReference type="Proteomes" id="UP000789405">
    <property type="component" value="Unassembled WGS sequence"/>
</dbReference>
<feature type="compositionally biased region" description="Basic and acidic residues" evidence="1">
    <location>
        <begin position="31"/>
        <end position="48"/>
    </location>
</feature>
<feature type="region of interest" description="Disordered" evidence="1">
    <location>
        <begin position="1"/>
        <end position="69"/>
    </location>
</feature>
<comment type="caution">
    <text evidence="3">The sequence shown here is derived from an EMBL/GenBank/DDBJ whole genome shotgun (WGS) entry which is preliminary data.</text>
</comment>
<evidence type="ECO:0000256" key="1">
    <source>
        <dbReference type="SAM" id="MobiDB-lite"/>
    </source>
</evidence>
<evidence type="ECO:0000259" key="2">
    <source>
        <dbReference type="Pfam" id="PF10551"/>
    </source>
</evidence>
<feature type="domain" description="MULE transposase" evidence="2">
    <location>
        <begin position="232"/>
        <end position="324"/>
    </location>
</feature>
<feature type="compositionally biased region" description="Acidic residues" evidence="1">
    <location>
        <begin position="12"/>
        <end position="21"/>
    </location>
</feature>
<name>A0A9N9NYD2_9GLOM</name>
<evidence type="ECO:0000313" key="4">
    <source>
        <dbReference type="Proteomes" id="UP000789405"/>
    </source>
</evidence>
<dbReference type="Pfam" id="PF10551">
    <property type="entry name" value="MULE"/>
    <property type="match status" value="1"/>
</dbReference>
<dbReference type="PANTHER" id="PTHR47718">
    <property type="entry name" value="OS01G0519700 PROTEIN"/>
    <property type="match status" value="1"/>
</dbReference>
<gene>
    <name evidence="3" type="ORF">DERYTH_LOCUS18798</name>
</gene>
<dbReference type="PANTHER" id="PTHR47718:SF3">
    <property type="entry name" value="PROTEIN FAR1-RELATED SEQUENCE 5-LIKE"/>
    <property type="match status" value="1"/>
</dbReference>
<proteinExistence type="predicted"/>
<dbReference type="OrthoDB" id="2440185at2759"/>
<dbReference type="AlphaFoldDB" id="A0A9N9NYD2"/>
<evidence type="ECO:0000313" key="3">
    <source>
        <dbReference type="EMBL" id="CAG8772278.1"/>
    </source>
</evidence>
<sequence length="475" mass="55572">GHVYEKNVNYEIESDTNDETESYTNNNTESDYEKDSNDETESDYEKDTNNGSDNELERDTNIRSYGDNRTSENINSCHLPLTRIELYCGKIFETWEECQETLERYARQNNFTAPLEKQRNKGSKRINCPFLVNTSKSKNSNEMKELIESYTLCDLDVPSQVQLLRGLFPEATIVDYDSGDAAKLLQHLEEERMKDPDWYIQSLIDPDTNRLQGVFYMKPKQRKLWRRYADIVLNDNTAATNTYCLPLSIFAIVDNNFKSQIVTQGILSDETSESYRWLLQQTIEATGVQPGAFIIDADLGLEGVVPEIYPDTYLLYCAFYLARNIQYKEAFERYWKQLMIDFPQSTEYLLKQLDPRKTTWAKAFTSQIFTAGITSIQRSESINSMIKRTVNERTQLHILFKRIEMHIAEEQFTSLFSVWHNKTRSYMAPSIPGRLFLNIYDSLQKYIMPKILQLHVDQMNEAVMYYSRKTNLKEI</sequence>